<organism evidence="6 7">
    <name type="scientific">Roseiconus nitratireducens</name>
    <dbReference type="NCBI Taxonomy" id="2605748"/>
    <lineage>
        <taxon>Bacteria</taxon>
        <taxon>Pseudomonadati</taxon>
        <taxon>Planctomycetota</taxon>
        <taxon>Planctomycetia</taxon>
        <taxon>Pirellulales</taxon>
        <taxon>Pirellulaceae</taxon>
        <taxon>Roseiconus</taxon>
    </lineage>
</organism>
<feature type="domain" description="PKD" evidence="4">
    <location>
        <begin position="701"/>
        <end position="795"/>
    </location>
</feature>
<dbReference type="SUPFAM" id="SSF49299">
    <property type="entry name" value="PKD domain"/>
    <property type="match status" value="1"/>
</dbReference>
<keyword evidence="7" id="KW-1185">Reference proteome</keyword>
<dbReference type="SMART" id="SM00089">
    <property type="entry name" value="PKD"/>
    <property type="match status" value="2"/>
</dbReference>
<dbReference type="GO" id="GO:0005509">
    <property type="term" value="F:calcium ion binding"/>
    <property type="evidence" value="ECO:0007669"/>
    <property type="project" value="InterPro"/>
</dbReference>
<evidence type="ECO:0000256" key="3">
    <source>
        <dbReference type="SAM" id="MobiDB-lite"/>
    </source>
</evidence>
<dbReference type="Gene3D" id="2.60.40.10">
    <property type="entry name" value="Immunoglobulins"/>
    <property type="match status" value="5"/>
</dbReference>
<dbReference type="Gene3D" id="3.40.50.410">
    <property type="entry name" value="von Willebrand factor, type A domain"/>
    <property type="match status" value="1"/>
</dbReference>
<dbReference type="Proteomes" id="UP000324479">
    <property type="component" value="Unassembled WGS sequence"/>
</dbReference>
<dbReference type="SUPFAM" id="SSF49313">
    <property type="entry name" value="Cadherin-like"/>
    <property type="match status" value="3"/>
</dbReference>
<feature type="domain" description="VWFA" evidence="5">
    <location>
        <begin position="1853"/>
        <end position="2086"/>
    </location>
</feature>
<dbReference type="PANTHER" id="PTHR32305">
    <property type="match status" value="1"/>
</dbReference>
<dbReference type="InterPro" id="IPR002035">
    <property type="entry name" value="VWF_A"/>
</dbReference>
<dbReference type="Pfam" id="PF05593">
    <property type="entry name" value="RHS_repeat"/>
    <property type="match status" value="8"/>
</dbReference>
<dbReference type="SMART" id="SM00327">
    <property type="entry name" value="VWA"/>
    <property type="match status" value="1"/>
</dbReference>
<feature type="compositionally biased region" description="Basic residues" evidence="3">
    <location>
        <begin position="1"/>
        <end position="11"/>
    </location>
</feature>
<evidence type="ECO:0000313" key="6">
    <source>
        <dbReference type="EMBL" id="KAA5543860.1"/>
    </source>
</evidence>
<feature type="domain" description="PKD" evidence="4">
    <location>
        <begin position="839"/>
        <end position="903"/>
    </location>
</feature>
<dbReference type="InterPro" id="IPR035986">
    <property type="entry name" value="PKD_dom_sf"/>
</dbReference>
<dbReference type="EMBL" id="VWOX01000005">
    <property type="protein sequence ID" value="KAA5543860.1"/>
    <property type="molecule type" value="Genomic_DNA"/>
</dbReference>
<dbReference type="PROSITE" id="PS50234">
    <property type="entry name" value="VWFA"/>
    <property type="match status" value="1"/>
</dbReference>
<dbReference type="Pfam" id="PF13517">
    <property type="entry name" value="FG-GAP_3"/>
    <property type="match status" value="1"/>
</dbReference>
<accession>A0A5M6DBT3</accession>
<dbReference type="PANTHER" id="PTHR32305:SF15">
    <property type="entry name" value="PROTEIN RHSA-RELATED"/>
    <property type="match status" value="1"/>
</dbReference>
<dbReference type="InterPro" id="IPR031325">
    <property type="entry name" value="RHS_repeat"/>
</dbReference>
<dbReference type="SUPFAM" id="SSF53300">
    <property type="entry name" value="vWA-like"/>
    <property type="match status" value="1"/>
</dbReference>
<dbReference type="InterPro" id="IPR015919">
    <property type="entry name" value="Cadherin-like_sf"/>
</dbReference>
<dbReference type="InterPro" id="IPR011042">
    <property type="entry name" value="6-blade_b-propeller_TolB-like"/>
</dbReference>
<dbReference type="InterPro" id="IPR022409">
    <property type="entry name" value="PKD/Chitinase_dom"/>
</dbReference>
<dbReference type="Pfam" id="PF25023">
    <property type="entry name" value="TEN_YD-shell"/>
    <property type="match status" value="2"/>
</dbReference>
<dbReference type="SUPFAM" id="SSF69318">
    <property type="entry name" value="Integrin alpha N-terminal domain"/>
    <property type="match status" value="2"/>
</dbReference>
<dbReference type="InterPro" id="IPR050708">
    <property type="entry name" value="T6SS_VgrG/RHS"/>
</dbReference>
<dbReference type="Pfam" id="PF17963">
    <property type="entry name" value="Big_9"/>
    <property type="match status" value="1"/>
</dbReference>
<dbReference type="InterPro" id="IPR013783">
    <property type="entry name" value="Ig-like_fold"/>
</dbReference>
<keyword evidence="2" id="KW-0677">Repeat</keyword>
<dbReference type="InterPro" id="IPR056823">
    <property type="entry name" value="TEN-like_YD-shell"/>
</dbReference>
<name>A0A5M6DBT3_9BACT</name>
<reference evidence="6 7" key="1">
    <citation type="submission" date="2019-08" db="EMBL/GenBank/DDBJ databases">
        <authorList>
            <person name="Dhanesh K."/>
            <person name="Kumar G."/>
            <person name="Sasikala C."/>
            <person name="Venkata Ramana C."/>
        </authorList>
    </citation>
    <scope>NUCLEOTIDE SEQUENCE [LARGE SCALE GENOMIC DNA]</scope>
    <source>
        <strain evidence="6 7">JC645</strain>
    </source>
</reference>
<sequence length="4430" mass="480191">MMNRITRKRHAVSNSGPVARRRRRKRTARFQRLEDRRLLAASPPLTEIFPTVSDPVAVAIGTFDLNGTPDTVILGRGGDLTLATRAAEDRWETIETFETDLGQQQTLIAERLDDDPLTDLVLASNDTITVWHSDGQRGFSLAQSFPSPVSSFLPPEYSEPVVTAFLDSDRYRDLIVASADDAVRIFAGLAGGTFGSPRRLPTGASRPTSIVVTDIIGDNHLDLAVGHDDGSLVFFQGVPDTIPFVRRDDLTLHESAPIRDLESSDLDLDGNDDLVVTTNTSSFLLFGTSDPRPDAPLANGDFSDALTGWDVDVRGHDRTALAGRVLASGGMVRLEEHASFLTSLQQTFDVPLDAQTLQFDLVSASLDAVEGGLPDAFEVSLLDAQQRSLVATHHSESTAFFNLSSGSEVSLSPDVTFDGQRVTLDLSGIDLQTAATLTFDLIGNPPGQGSTARIDNVSIAPARLFSDRWERVDLPGGFAAAADTEIGDVDGDGRQEILVTDVTENTLTVFTSGGTRSFGREDRELSAFGTVATSLAVAPLTGGDAVDDAILTFFETSNALSSIAADQTPPSARLIQPAPGEIVTDFDGTVRLQFTEPVRDSGSGSASNLEAYRFVGLGADGIIGSADDTEVSIKSISYDSTSQSALVILDPLQLPLADDRYALTLIGSDSTLAIRDLSGNVLGGGSDLTFEVTLDAPLSWIPPTELAAHEGDSVELLANFLDPGSAGPYVAEVHWGDGSRDTLTVVPGQNGNPGAIRGNHVYADDGTYLAAMTLTDARGESLSTAVPVTIANATPILKPSEPLTLSVGESFRYILATFEDRGFTSAAANTQETFWAWIDWGDGTPIQTDAVSEVTNGAAGVATTGNVAGEHVYQSAGEYEVQITLSDDDGASATTSLPITVQIGNGDGGAKGGNARFFVADRSDKLVYRYGSAGQVMDPFDTANDSSPRGVATVAEGNPVWVVGSNARIHVYDSDGETTPASWLADGPQNPQGIATDGDDVWIVDPAHDQVYRYAGAAAQRDGTLAPDDTFRLAYGNTDPSGITTDGNFLWIVDGRGDRVYVYDRWGRSINWWDLDSENSDPTGITINPSGDDGIWVVDAKDDAIYQYSKRTLNHQGRQRADTTIALAPENDHPEGIADPFRSILLRESVDDQIDSPGEVDEYLFDATTDQQLYVDVWQLSGGPLTGTLIAPDGQPIVSATGYAASNLDRGPLLLEQSGTYTYRLEGGATNTPDYAFTVWDVDPPETASLSFETVVTGDISTPGAEDRYTIDVEAGTIVFVDVLSFSGGWVRTTFTAPDGTSVFSTTHSSPLGADHGPIRLDQSGTYTFVWQGIQSGTPSYSFRVLEVPPPDVAPLTIDQPDAGRIDAVGAEDHWTFEAVAGQELYFDMISKSSGTLTVQLIAPDGSVAFQRNNHVASQLDFGPYVVPEAGTYSLQFFDPAGGTPEYAFRVWQVAPHQTTSLPLGQVVRGEIETPGSTDTLEFDAQAGSAIFLDMQQIWQPYRDAQDQLNVELFAPDGTRLCSRRDFLHQAHDLGPLQLSQSGTYSLRLAGVGDDIPGYQLRVDDVTPAPPSTISIGQVISDAIEIGGRTHDYRFMATAGDEVQLDVLFNEVLDPLGRATAGFTVRTSDGVSLLNNTDADATFTIPETGEYQLRVDDRGFARESDLRGRYSFRLLVDPETPLLPAAALVVSDVHADLVHVGDPASVTVSWTVTNTGNATARSWKASPWADQVLFSASETESELHERAMVEVDSPLELAPGQSYRRTVPVPLPAGFEGAFWVEVATDRLNHVFQTGSAPGRVARSEPFSTVYRGQRDSGNAPTIALSPTDGSRYATDTTLALGGSVNAGDRSVNAVFLVDVSTSTLEPSGLDLNGDGVVNSDDDFNRFDNVGDVLDAEIAAALRLTDQLLSQSNDVRVASVLFAGDSQPLDAAPELFNQFFVDPTVDSTYREDRSDFETAIRSLWNQDLGFLGYQGAESFRPIEVAQGTNFEPPIRDLQHLLASAPPADRTLVYLLTDGEAFDEMPVDVQGVADAAIEFYAFQIGSESVTPQLDELATSIDADPTSSGLALSVANPEQLAASLLTTVQVQSVTVNGQQVDALDPTGRFFTEITVAEGANPLTVAATTAAGRTTQRTITLHGISGEDAELFADTVPAPTGLKASFTGTTFNRTTNRLHAAVAPHNGSTSPIPSPLWASFPDFTSPSVVITSTGESPHPTTIDQLPNSVQFTFAEPLPPNRTGPSTEIFFDNPLRTRFEFETLFEIPRNSAPAFTGVPLLEARIDQTYSYQAGGVDIDGDPLSWELIEGPRSMSCIDGAIRWTPTTADVGTHQIVIGLEDGRGGTATQRFTLLVPTGLENLPPLILSSPDRFATVGEDFRYDLVTADPENDQVRLSLADSAPEGSTIAGQQLRWTPGFDQLGEHLVTVLASDADGGVGRQTFPVIVLPVNSSPEFVTEPKRQTQLGRRYDYASLATDADDDVTYSVVGPEGVSIDPFSGHVTWPGPDVVVGDHQIEITALDSRGLSTQQSYVLSVLPDVQPPEVSIAISDSSIDVGASVVVQVFASDDVGVQTVELFVDGIPTPLDASGQAILTPQSSGLVRLVAVGTDTSENSSQAVDGLLVSSPDDTTPPVAVIHSPVSGQAVEYLTQVLGTVTDASLASYRLEVSPHQTNQWELLASASVIDAAGRIDKDRETLAVFDPTMRLQNQYDLRLTARDVSGNVATDIVTVSVEGRAKIGINRQSVVDLKIPVAGGPAITIHRQHSQLTADQGGDFGNGWQFCAAEPNLRESVARTPYEDELGQFASLAFHDGDKVYLTTPDCQRVGFTFRPVPHTGLWTTLGDDYYDPRWIPDPGVNWRLYGESDWTSITSLSSGEFDLNGLPLPLTRTADGEYILAAVFASYNPLGYQLVDKQGIRYHYDQDSGLTDVTDRHGNTLTFTDDQILSSSGQRVQFQRDQSGRIVAVLDPDGNRIDYEYDDQGNLTKVGYPNGLSNSYRYTAQNYLAAVNPEDLPEQEMITLGFEYDVAGRLITATDALGNTNRHEYQLDDHTRITYDALGAATKITYDDRGNLLQETSPNGNIARYQYDDQDNLVRIVDELGFATVIDYDDRNNITRVTDALGNVTGFTYNEFNDRTSLVQADGGVHRYDMDAEGNLLRIRMPGGTDSSMAYDEAGRLIRITDIDGRVKRLEYDELPYPTRVIERDGSVILMTYDSRGKLTTQTDPNGNTRSFLLDRRGRPQVFTDALGGQVTYTFDGAQLESTTDQVGERTRYLYDGNHRPIRITDPEGGVIEIEYDANGRTSTVTDQNGNVTEYSYRADGRLQSQTDALGGVTTYEYDAAGNQTAVTDANGNRWRWEFNAIGSSTAVIDPEGNRTEFQYDAMGNLVRETDAFGRVTQYVFGALQLPTKIIDPAGNEMRFEYDWQGNLISETDLLGRLRTYEYDDLNRLARSTDPLGNATSFGYDAIGNRVSTTDRRGFTNTVQYDALNRPVVWTDPSGAKTEMEYDGKGHVTRAIDASGAATEFQYDGLGRLILQTDPLGGVWAWTYDANGNATRFTDPLERTTTAEYDPLNRRVSTTDPTGATTRFEYDANGNLTALTDPLGNRTIFEFDAFDRVTRVTGPLGHSSTSVYDAVGNLVSLTDRNGRRRTFEYDQLNRLNLETWWAEGSAVNSIQFSYDAVGNVLTAADRFSVYANTYDDLDRLIAVDNAGTPEVPHVTLTQTFDAEGNRIGIHDDQGIWIENQYDQRNLLAQRQWFGGELDGALLKYFYDDRALLQRIERHSGLGDSIPVSSSEFLFDAKGQLSRLTHLDSGHALQADYQYARDLANQLTEETHHDQVHQYTRDSSGQLLTASINGLASEDYQYDLNGNRLSIQTVQDADNRLREDADYRYTYDAEGNLIVRTRKDGSGSTRYLYDHRNRLVLAERAGADGVPRSTVQMVYDVFDRMITRTSDPDAAGPTAPDVRHTVYDGVHAWADYDGSGNTLARYLYSDGVDQIAARWRPGEGTAWYLTDRLGTVRDLIDTTGSVINEFDYDSFGRILTISNPAAADRFRYTGREWDQELGFYYYRARFYDPATGRFLSQDPLGFSSGDTNLYRYVGNNPLDYVDPSGNLAVTECALVRGASLAVDTLCPALQMYLKGEFDGKSWSEAGSLTASQALFGGDFAMSHTNELGQRVPLTQDEMLAQSIERTTHFMNVASTLLPGGAGLAMQLTLQSVTMATTAQSLATTLANPNLFTIMGLAETWIRGAYALAKDPAASFVDAIEATKAHARSMDALQWSELVCGTAQMALMVFSARSRCFVEGTPIVVSALPPDVTHQTASAPSRQTKLVDGAVTVMDVLGGAAMLGGAALMRYRPRSQSRRNRAPAIHHRIPTAPHKAEPIPPRWSDHAGRSGQLNDVSPADDLLHQIAIAKLRAERSQLGKWRKVTNG</sequence>
<dbReference type="SUPFAM" id="SSF63829">
    <property type="entry name" value="Calcium-dependent phosphotriesterase"/>
    <property type="match status" value="2"/>
</dbReference>
<evidence type="ECO:0000256" key="2">
    <source>
        <dbReference type="ARBA" id="ARBA00022737"/>
    </source>
</evidence>
<dbReference type="PROSITE" id="PS50093">
    <property type="entry name" value="PKD"/>
    <property type="match status" value="2"/>
</dbReference>
<dbReference type="InterPro" id="IPR006530">
    <property type="entry name" value="YD"/>
</dbReference>
<dbReference type="InterPro" id="IPR013517">
    <property type="entry name" value="FG-GAP"/>
</dbReference>
<dbReference type="Gene3D" id="2.60.120.380">
    <property type="match status" value="5"/>
</dbReference>
<gene>
    <name evidence="6" type="ORF">FYK55_11875</name>
</gene>
<proteinExistence type="predicted"/>
<feature type="region of interest" description="Disordered" evidence="3">
    <location>
        <begin position="1"/>
        <end position="25"/>
    </location>
</feature>
<evidence type="ECO:0000256" key="1">
    <source>
        <dbReference type="ARBA" id="ARBA00022729"/>
    </source>
</evidence>
<dbReference type="InterPro" id="IPR022385">
    <property type="entry name" value="Rhs_assc_core"/>
</dbReference>
<dbReference type="Pfam" id="PF05345">
    <property type="entry name" value="He_PIG"/>
    <property type="match status" value="1"/>
</dbReference>
<evidence type="ECO:0000259" key="4">
    <source>
        <dbReference type="PROSITE" id="PS50093"/>
    </source>
</evidence>
<dbReference type="CDD" id="cd00198">
    <property type="entry name" value="vWFA"/>
    <property type="match status" value="1"/>
</dbReference>
<dbReference type="NCBIfam" id="TIGR03696">
    <property type="entry name" value="Rhs_assc_core"/>
    <property type="match status" value="1"/>
</dbReference>
<dbReference type="Gene3D" id="2.180.10.10">
    <property type="entry name" value="RHS repeat-associated core"/>
    <property type="match status" value="5"/>
</dbReference>
<keyword evidence="1" id="KW-0732">Signal</keyword>
<dbReference type="CDD" id="cd00146">
    <property type="entry name" value="PKD"/>
    <property type="match status" value="1"/>
</dbReference>
<protein>
    <submittedName>
        <fullName evidence="6">Uncharacterized protein</fullName>
    </submittedName>
</protein>
<comment type="caution">
    <text evidence="6">The sequence shown here is derived from an EMBL/GenBank/DDBJ whole genome shotgun (WGS) entry which is preliminary data.</text>
</comment>
<dbReference type="Gene3D" id="2.120.10.30">
    <property type="entry name" value="TolB, C-terminal domain"/>
    <property type="match status" value="2"/>
</dbReference>
<dbReference type="InterPro" id="IPR036465">
    <property type="entry name" value="vWFA_dom_sf"/>
</dbReference>
<evidence type="ECO:0000313" key="7">
    <source>
        <dbReference type="Proteomes" id="UP000324479"/>
    </source>
</evidence>
<dbReference type="InterPro" id="IPR000601">
    <property type="entry name" value="PKD_dom"/>
</dbReference>
<dbReference type="RefSeq" id="WP_150076612.1">
    <property type="nucleotide sequence ID" value="NZ_VWOX01000005.1"/>
</dbReference>
<dbReference type="InterPro" id="IPR028994">
    <property type="entry name" value="Integrin_alpha_N"/>
</dbReference>
<evidence type="ECO:0000259" key="5">
    <source>
        <dbReference type="PROSITE" id="PS50234"/>
    </source>
</evidence>
<dbReference type="NCBIfam" id="TIGR01643">
    <property type="entry name" value="YD_repeat_2x"/>
    <property type="match status" value="16"/>
</dbReference>
<dbReference type="GO" id="GO:0016020">
    <property type="term" value="C:membrane"/>
    <property type="evidence" value="ECO:0007669"/>
    <property type="project" value="InterPro"/>
</dbReference>